<keyword evidence="2" id="KW-1133">Transmembrane helix</keyword>
<reference evidence="3 4" key="1">
    <citation type="journal article" date="2024" name="bioRxiv">
        <title>Comparative genomics of Cryptococcus and Kwoniella reveals pathogenesis evolution and contrasting karyotype dynamics via intercentromeric recombination or chromosome fusion.</title>
        <authorList>
            <person name="Coelho M.A."/>
            <person name="David-Palma M."/>
            <person name="Shea T."/>
            <person name="Bowers K."/>
            <person name="McGinley-Smith S."/>
            <person name="Mohammad A.W."/>
            <person name="Gnirke A."/>
            <person name="Yurkov A.M."/>
            <person name="Nowrousian M."/>
            <person name="Sun S."/>
            <person name="Cuomo C.A."/>
            <person name="Heitman J."/>
        </authorList>
    </citation>
    <scope>NUCLEOTIDE SEQUENCE [LARGE SCALE GENOMIC DNA]</scope>
    <source>
        <strain evidence="3 4">CBS 13917</strain>
    </source>
</reference>
<keyword evidence="2" id="KW-0812">Transmembrane</keyword>
<comment type="caution">
    <text evidence="3">The sequence shown here is derived from an EMBL/GenBank/DDBJ whole genome shotgun (WGS) entry which is preliminary data.</text>
</comment>
<keyword evidence="4" id="KW-1185">Reference proteome</keyword>
<dbReference type="RefSeq" id="XP_066802298.1">
    <property type="nucleotide sequence ID" value="XM_066946919.1"/>
</dbReference>
<keyword evidence="2" id="KW-0472">Membrane</keyword>
<feature type="compositionally biased region" description="Polar residues" evidence="1">
    <location>
        <begin position="170"/>
        <end position="185"/>
    </location>
</feature>
<feature type="region of interest" description="Disordered" evidence="1">
    <location>
        <begin position="169"/>
        <end position="227"/>
    </location>
</feature>
<evidence type="ECO:0000256" key="2">
    <source>
        <dbReference type="SAM" id="Phobius"/>
    </source>
</evidence>
<evidence type="ECO:0000313" key="3">
    <source>
        <dbReference type="EMBL" id="KAK8853112.1"/>
    </source>
</evidence>
<organism evidence="3 4">
    <name type="scientific">Kwoniella newhampshirensis</name>
    <dbReference type="NCBI Taxonomy" id="1651941"/>
    <lineage>
        <taxon>Eukaryota</taxon>
        <taxon>Fungi</taxon>
        <taxon>Dikarya</taxon>
        <taxon>Basidiomycota</taxon>
        <taxon>Agaricomycotina</taxon>
        <taxon>Tremellomycetes</taxon>
        <taxon>Tremellales</taxon>
        <taxon>Cryptococcaceae</taxon>
        <taxon>Kwoniella</taxon>
    </lineage>
</organism>
<name>A0AAW0YYA6_9TREE</name>
<dbReference type="EMBL" id="JBCAWK010000007">
    <property type="protein sequence ID" value="KAK8853112.1"/>
    <property type="molecule type" value="Genomic_DNA"/>
</dbReference>
<gene>
    <name evidence="3" type="ORF">IAR55_003813</name>
</gene>
<proteinExistence type="predicted"/>
<sequence length="260" mass="27809">MSFIPTHTHPRPRSRSSSISLSIARSSAVLSLGHFAPSDPQNLHDLESSSFTPPHDTSRHVHVHVHVHGHGHGHGPSSGSVLKRKLSSGSNGGGLESIPSMDDLISISPSSPAAVALERSISHPALPSMILAKERTGYGYGNGIRPLDSIDGMMERDHGQDEVEAPLLSATRSKVRFQSPSPTSPQDHEDDIRSDGFEHDEGDDDDDDDHDDRSVSTGVEYDGPFQPPDSKELLGILLSFGGVAILAIAAGLTTIFDWVL</sequence>
<feature type="compositionally biased region" description="Acidic residues" evidence="1">
    <location>
        <begin position="200"/>
        <end position="210"/>
    </location>
</feature>
<feature type="region of interest" description="Disordered" evidence="1">
    <location>
        <begin position="1"/>
        <end position="20"/>
    </location>
</feature>
<feature type="region of interest" description="Disordered" evidence="1">
    <location>
        <begin position="67"/>
        <end position="99"/>
    </location>
</feature>
<protein>
    <submittedName>
        <fullName evidence="3">Uncharacterized protein</fullName>
    </submittedName>
</protein>
<dbReference type="KEGG" id="kne:92181071"/>
<accession>A0AAW0YYA6</accession>
<evidence type="ECO:0000313" key="4">
    <source>
        <dbReference type="Proteomes" id="UP001388673"/>
    </source>
</evidence>
<dbReference type="GeneID" id="92181071"/>
<dbReference type="Proteomes" id="UP001388673">
    <property type="component" value="Unassembled WGS sequence"/>
</dbReference>
<evidence type="ECO:0000256" key="1">
    <source>
        <dbReference type="SAM" id="MobiDB-lite"/>
    </source>
</evidence>
<feature type="compositionally biased region" description="Basic and acidic residues" evidence="1">
    <location>
        <begin position="186"/>
        <end position="199"/>
    </location>
</feature>
<feature type="transmembrane region" description="Helical" evidence="2">
    <location>
        <begin position="233"/>
        <end position="256"/>
    </location>
</feature>
<dbReference type="AlphaFoldDB" id="A0AAW0YYA6"/>